<protein>
    <submittedName>
        <fullName evidence="3">DUF4307 domain-containing protein</fullName>
    </submittedName>
</protein>
<keyword evidence="2" id="KW-0472">Membrane</keyword>
<accession>A0ABW4Q920</accession>
<gene>
    <name evidence="3" type="ORF">ACFSFX_11375</name>
</gene>
<feature type="transmembrane region" description="Helical" evidence="2">
    <location>
        <begin position="30"/>
        <end position="47"/>
    </location>
</feature>
<evidence type="ECO:0000313" key="3">
    <source>
        <dbReference type="EMBL" id="MFD1847196.1"/>
    </source>
</evidence>
<dbReference type="Proteomes" id="UP001597307">
    <property type="component" value="Unassembled WGS sequence"/>
</dbReference>
<evidence type="ECO:0000256" key="2">
    <source>
        <dbReference type="SAM" id="Phobius"/>
    </source>
</evidence>
<comment type="caution">
    <text evidence="3">The sequence shown here is derived from an EMBL/GenBank/DDBJ whole genome shotgun (WGS) entry which is preliminary data.</text>
</comment>
<keyword evidence="2" id="KW-1133">Transmembrane helix</keyword>
<sequence>MNTNQPPVSRVANRYGTPKPGLPGRTKKQIIWGTLAVAVVTTAVFTVQTSIPDVSSKDVGFNIQDPGNANVDFDVTKAPDATVQCAVQVLSETYAVVGWEIVEIGPNSTDEGTDGGRTTAHRAQIRTESAGVSGGVNACWVIEENGSA</sequence>
<dbReference type="InterPro" id="IPR025443">
    <property type="entry name" value="DUF4307"/>
</dbReference>
<dbReference type="RefSeq" id="WP_343878871.1">
    <property type="nucleotide sequence ID" value="NZ_BAAAIJ010000032.1"/>
</dbReference>
<evidence type="ECO:0000313" key="4">
    <source>
        <dbReference type="Proteomes" id="UP001597307"/>
    </source>
</evidence>
<organism evidence="3 4">
    <name type="scientific">Arthrobacter flavus</name>
    <dbReference type="NCBI Taxonomy" id="95172"/>
    <lineage>
        <taxon>Bacteria</taxon>
        <taxon>Bacillati</taxon>
        <taxon>Actinomycetota</taxon>
        <taxon>Actinomycetes</taxon>
        <taxon>Micrococcales</taxon>
        <taxon>Micrococcaceae</taxon>
        <taxon>Arthrobacter</taxon>
    </lineage>
</organism>
<keyword evidence="4" id="KW-1185">Reference proteome</keyword>
<dbReference type="EMBL" id="JBHUGA010000040">
    <property type="protein sequence ID" value="MFD1847196.1"/>
    <property type="molecule type" value="Genomic_DNA"/>
</dbReference>
<name>A0ABW4Q920_9MICC</name>
<dbReference type="Pfam" id="PF14155">
    <property type="entry name" value="DUF4307"/>
    <property type="match status" value="1"/>
</dbReference>
<reference evidence="4" key="1">
    <citation type="journal article" date="2019" name="Int. J. Syst. Evol. Microbiol.">
        <title>The Global Catalogue of Microorganisms (GCM) 10K type strain sequencing project: providing services to taxonomists for standard genome sequencing and annotation.</title>
        <authorList>
            <consortium name="The Broad Institute Genomics Platform"/>
            <consortium name="The Broad Institute Genome Sequencing Center for Infectious Disease"/>
            <person name="Wu L."/>
            <person name="Ma J."/>
        </authorList>
    </citation>
    <scope>NUCLEOTIDE SEQUENCE [LARGE SCALE GENOMIC DNA]</scope>
    <source>
        <strain evidence="4">JCM 11496</strain>
    </source>
</reference>
<proteinExistence type="predicted"/>
<feature type="region of interest" description="Disordered" evidence="1">
    <location>
        <begin position="1"/>
        <end position="23"/>
    </location>
</feature>
<evidence type="ECO:0000256" key="1">
    <source>
        <dbReference type="SAM" id="MobiDB-lite"/>
    </source>
</evidence>
<keyword evidence="2" id="KW-0812">Transmembrane</keyword>